<accession>A0ABU8SIP2</accession>
<dbReference type="InterPro" id="IPR012507">
    <property type="entry name" value="YibE_F"/>
</dbReference>
<name>A0ABU8SIP2_9LACO</name>
<gene>
    <name evidence="2" type="ORF">R4146_00940</name>
</gene>
<sequence length="343" mass="38044">MHDDGLYQQPIMQVQSVTEGKPSKTNDEFQNADTQTNQTLKGVVLNGKYRGHRLTITNTYSTSQTMDHRYRVGEKAFVVIHPSEDFRATIQDYKRDVPITFLVLLAVCLLLVFLKLSGLTALLSIGINTILFYIAVMLNGHSQGTQVLLVFSILTVVFSVVTLILILGFTRQMMVTLASTLLGTLASILLALVVFALTHERGVYYESMQYVTQLPRPLFLAETMIGSLGAVMDESTDIVSSLFALKRERPDLSRLQIFKSGQQIGKSIMGPLLNVLFFIFMGETIPMALLFLKNGNTWGYSFSMNMSLGMVQSLISGIGIVLAIPLASGLTALWIDRKRSEVK</sequence>
<keyword evidence="1" id="KW-0472">Membrane</keyword>
<dbReference type="PANTHER" id="PTHR41771:SF1">
    <property type="entry name" value="MEMBRANE PROTEIN"/>
    <property type="match status" value="1"/>
</dbReference>
<evidence type="ECO:0000313" key="2">
    <source>
        <dbReference type="EMBL" id="MEJ6399754.1"/>
    </source>
</evidence>
<dbReference type="Proteomes" id="UP001370590">
    <property type="component" value="Unassembled WGS sequence"/>
</dbReference>
<feature type="transmembrane region" description="Helical" evidence="1">
    <location>
        <begin position="312"/>
        <end position="335"/>
    </location>
</feature>
<feature type="transmembrane region" description="Helical" evidence="1">
    <location>
        <begin position="97"/>
        <end position="114"/>
    </location>
</feature>
<feature type="transmembrane region" description="Helical" evidence="1">
    <location>
        <begin position="147"/>
        <end position="169"/>
    </location>
</feature>
<keyword evidence="1" id="KW-1133">Transmembrane helix</keyword>
<keyword evidence="3" id="KW-1185">Reference proteome</keyword>
<keyword evidence="1" id="KW-0812">Transmembrane</keyword>
<dbReference type="EMBL" id="JAWMWH010000001">
    <property type="protein sequence ID" value="MEJ6399754.1"/>
    <property type="molecule type" value="Genomic_DNA"/>
</dbReference>
<reference evidence="2 3" key="1">
    <citation type="submission" date="2023-10" db="EMBL/GenBank/DDBJ databases">
        <title>Nicoliella lavandulae sp. nov. isolated from Lavandula angustifolia flowers.</title>
        <authorList>
            <person name="Alcantara C."/>
            <person name="Zuniga M."/>
            <person name="Landete J.M."/>
            <person name="Monedero V."/>
        </authorList>
    </citation>
    <scope>NUCLEOTIDE SEQUENCE [LARGE SCALE GENOMIC DNA]</scope>
    <source>
        <strain evidence="2 3">Es01</strain>
    </source>
</reference>
<evidence type="ECO:0000256" key="1">
    <source>
        <dbReference type="SAM" id="Phobius"/>
    </source>
</evidence>
<feature type="transmembrane region" description="Helical" evidence="1">
    <location>
        <begin position="120"/>
        <end position="140"/>
    </location>
</feature>
<protein>
    <submittedName>
        <fullName evidence="2">YibE/F family protein</fullName>
    </submittedName>
</protein>
<dbReference type="Pfam" id="PF07907">
    <property type="entry name" value="YibE_F"/>
    <property type="match status" value="1"/>
</dbReference>
<feature type="transmembrane region" description="Helical" evidence="1">
    <location>
        <begin position="175"/>
        <end position="198"/>
    </location>
</feature>
<organism evidence="2 3">
    <name type="scientific">Nicoliella lavandulae</name>
    <dbReference type="NCBI Taxonomy" id="3082954"/>
    <lineage>
        <taxon>Bacteria</taxon>
        <taxon>Bacillati</taxon>
        <taxon>Bacillota</taxon>
        <taxon>Bacilli</taxon>
        <taxon>Lactobacillales</taxon>
        <taxon>Lactobacillaceae</taxon>
        <taxon>Nicoliella</taxon>
    </lineage>
</organism>
<comment type="caution">
    <text evidence="2">The sequence shown here is derived from an EMBL/GenBank/DDBJ whole genome shotgun (WGS) entry which is preliminary data.</text>
</comment>
<feature type="transmembrane region" description="Helical" evidence="1">
    <location>
        <begin position="272"/>
        <end position="292"/>
    </location>
</feature>
<proteinExistence type="predicted"/>
<evidence type="ECO:0000313" key="3">
    <source>
        <dbReference type="Proteomes" id="UP001370590"/>
    </source>
</evidence>
<dbReference type="PANTHER" id="PTHR41771">
    <property type="entry name" value="MEMBRANE PROTEIN-RELATED"/>
    <property type="match status" value="1"/>
</dbReference>